<evidence type="ECO:0000256" key="1">
    <source>
        <dbReference type="SAM" id="MobiDB-lite"/>
    </source>
</evidence>
<dbReference type="InterPro" id="IPR011704">
    <property type="entry name" value="ATPase_dyneun-rel_AAA"/>
</dbReference>
<proteinExistence type="predicted"/>
<dbReference type="OrthoDB" id="9783370at2"/>
<dbReference type="GO" id="GO:0005524">
    <property type="term" value="F:ATP binding"/>
    <property type="evidence" value="ECO:0007669"/>
    <property type="project" value="InterPro"/>
</dbReference>
<name>A0A139XF62_9CYAN</name>
<organism evidence="3 4">
    <name type="scientific">Scytonema hofmannii PCC 7110</name>
    <dbReference type="NCBI Taxonomy" id="128403"/>
    <lineage>
        <taxon>Bacteria</taxon>
        <taxon>Bacillati</taxon>
        <taxon>Cyanobacteriota</taxon>
        <taxon>Cyanophyceae</taxon>
        <taxon>Nostocales</taxon>
        <taxon>Scytonemataceae</taxon>
        <taxon>Scytonema</taxon>
    </lineage>
</organism>
<dbReference type="CDD" id="cd00009">
    <property type="entry name" value="AAA"/>
    <property type="match status" value="1"/>
</dbReference>
<sequence length="328" mass="37021">MNSWKIFKGTPEKPHEGIKNLPAPPNWRNFSEKTRGTTYTVRSKEIDLVNAALYLRRPLLVTGKPGTGKTSLAYAVAQELQLGEVLRWNITTRSTLQEGLYRYDAIGRLQDSQRNSQDNEDNLAEIGKYIQLGALGTALLPSKTPRVLLIDEIDKSDIDLPNDLLNIFEEGKFEIPELTRIASKEPKITVQTDYKEEDKKTAILEKGKVQCQAFPFVILTSNGEREFPPAFLRRCLRLDLPEPTPEELKAIVEAHLGDNIIEQAGAIVEKFVERRNEGELATDQLLNAIYLLTKTSDNSDSPMLDLSNDKQTLMNQVLRYLSSTEGYD</sequence>
<evidence type="ECO:0000313" key="3">
    <source>
        <dbReference type="EMBL" id="KYC43311.1"/>
    </source>
</evidence>
<evidence type="ECO:0000259" key="2">
    <source>
        <dbReference type="SMART" id="SM00382"/>
    </source>
</evidence>
<dbReference type="GO" id="GO:0016887">
    <property type="term" value="F:ATP hydrolysis activity"/>
    <property type="evidence" value="ECO:0007669"/>
    <property type="project" value="InterPro"/>
</dbReference>
<dbReference type="SUPFAM" id="SSF52540">
    <property type="entry name" value="P-loop containing nucleoside triphosphate hydrolases"/>
    <property type="match status" value="1"/>
</dbReference>
<dbReference type="InterPro" id="IPR027417">
    <property type="entry name" value="P-loop_NTPase"/>
</dbReference>
<dbReference type="Proteomes" id="UP000076925">
    <property type="component" value="Unassembled WGS sequence"/>
</dbReference>
<dbReference type="InterPro" id="IPR003593">
    <property type="entry name" value="AAA+_ATPase"/>
</dbReference>
<comment type="caution">
    <text evidence="3">The sequence shown here is derived from an EMBL/GenBank/DDBJ whole genome shotgun (WGS) entry which is preliminary data.</text>
</comment>
<reference evidence="3 4" key="1">
    <citation type="journal article" date="2013" name="Genome Biol. Evol.">
        <title>Genomes of Stigonematalean cyanobacteria (subsection V) and the evolution of oxygenic photosynthesis from prokaryotes to plastids.</title>
        <authorList>
            <person name="Dagan T."/>
            <person name="Roettger M."/>
            <person name="Stucken K."/>
            <person name="Landan G."/>
            <person name="Koch R."/>
            <person name="Major P."/>
            <person name="Gould S.B."/>
            <person name="Goremykin V.V."/>
            <person name="Rippka R."/>
            <person name="Tandeau de Marsac N."/>
            <person name="Gugger M."/>
            <person name="Lockhart P.J."/>
            <person name="Allen J.F."/>
            <person name="Brune I."/>
            <person name="Maus I."/>
            <person name="Puhler A."/>
            <person name="Martin W.F."/>
        </authorList>
    </citation>
    <scope>NUCLEOTIDE SEQUENCE [LARGE SCALE GENOMIC DNA]</scope>
    <source>
        <strain evidence="3 4">PCC 7110</strain>
    </source>
</reference>
<dbReference type="STRING" id="128403.WA1_14600"/>
<keyword evidence="4" id="KW-1185">Reference proteome</keyword>
<protein>
    <submittedName>
        <fullName evidence="3">AAA family ATPase</fullName>
    </submittedName>
</protein>
<accession>A0A139XF62</accession>
<feature type="region of interest" description="Disordered" evidence="1">
    <location>
        <begin position="1"/>
        <end position="32"/>
    </location>
</feature>
<dbReference type="SMART" id="SM00382">
    <property type="entry name" value="AAA"/>
    <property type="match status" value="1"/>
</dbReference>
<evidence type="ECO:0000313" key="4">
    <source>
        <dbReference type="Proteomes" id="UP000076925"/>
    </source>
</evidence>
<dbReference type="Gene3D" id="3.40.50.300">
    <property type="entry name" value="P-loop containing nucleotide triphosphate hydrolases"/>
    <property type="match status" value="1"/>
</dbReference>
<feature type="domain" description="AAA+ ATPase" evidence="2">
    <location>
        <begin position="55"/>
        <end position="246"/>
    </location>
</feature>
<dbReference type="RefSeq" id="WP_017742479.1">
    <property type="nucleotide sequence ID" value="NZ_KQ976354.1"/>
</dbReference>
<dbReference type="EMBL" id="ANNX02000016">
    <property type="protein sequence ID" value="KYC43311.1"/>
    <property type="molecule type" value="Genomic_DNA"/>
</dbReference>
<gene>
    <name evidence="3" type="ORF">WA1_14600</name>
</gene>
<dbReference type="Pfam" id="PF07728">
    <property type="entry name" value="AAA_5"/>
    <property type="match status" value="1"/>
</dbReference>
<dbReference type="AlphaFoldDB" id="A0A139XF62"/>